<feature type="domain" description="CN hydrolase" evidence="3">
    <location>
        <begin position="7"/>
        <end position="239"/>
    </location>
</feature>
<dbReference type="InterPro" id="IPR044149">
    <property type="entry name" value="Nitrilases_CHs"/>
</dbReference>
<dbReference type="Proteomes" id="UP000812966">
    <property type="component" value="Unassembled WGS sequence"/>
</dbReference>
<dbReference type="Gene3D" id="3.60.110.10">
    <property type="entry name" value="Carbon-nitrogen hydrolase"/>
    <property type="match status" value="1"/>
</dbReference>
<dbReference type="PANTHER" id="PTHR46044:SF1">
    <property type="entry name" value="CN HYDROLASE DOMAIN-CONTAINING PROTEIN"/>
    <property type="match status" value="1"/>
</dbReference>
<evidence type="ECO:0000313" key="5">
    <source>
        <dbReference type="Proteomes" id="UP000812966"/>
    </source>
</evidence>
<organism evidence="4 5">
    <name type="scientific">Filobasidium floriforme</name>
    <dbReference type="NCBI Taxonomy" id="5210"/>
    <lineage>
        <taxon>Eukaryota</taxon>
        <taxon>Fungi</taxon>
        <taxon>Dikarya</taxon>
        <taxon>Basidiomycota</taxon>
        <taxon>Agaricomycotina</taxon>
        <taxon>Tremellomycetes</taxon>
        <taxon>Filobasidiales</taxon>
        <taxon>Filobasidiaceae</taxon>
        <taxon>Filobasidium</taxon>
    </lineage>
</organism>
<dbReference type="SUPFAM" id="SSF56317">
    <property type="entry name" value="Carbon-nitrogen hydrolase"/>
    <property type="match status" value="1"/>
</dbReference>
<evidence type="ECO:0000313" key="4">
    <source>
        <dbReference type="EMBL" id="KAG7562692.1"/>
    </source>
</evidence>
<accession>A0A8K0JPX6</accession>
<dbReference type="GO" id="GO:0016836">
    <property type="term" value="F:hydro-lyase activity"/>
    <property type="evidence" value="ECO:0007669"/>
    <property type="project" value="UniProtKB-ARBA"/>
</dbReference>
<dbReference type="InterPro" id="IPR003010">
    <property type="entry name" value="C-N_Hydrolase"/>
</dbReference>
<keyword evidence="5" id="KW-1185">Reference proteome</keyword>
<evidence type="ECO:0000259" key="3">
    <source>
        <dbReference type="PROSITE" id="PS50263"/>
    </source>
</evidence>
<evidence type="ECO:0000256" key="2">
    <source>
        <dbReference type="PROSITE-ProRule" id="PRU10139"/>
    </source>
</evidence>
<dbReference type="InterPro" id="IPR036526">
    <property type="entry name" value="C-N_Hydrolase_sf"/>
</dbReference>
<dbReference type="Pfam" id="PF00795">
    <property type="entry name" value="CN_hydrolase"/>
    <property type="match status" value="1"/>
</dbReference>
<comment type="similarity">
    <text evidence="1">Belongs to the carbon-nitrogen hydrolase superfamily. Nitrilase family.</text>
</comment>
<dbReference type="PROSITE" id="PS50263">
    <property type="entry name" value="CN_HYDROLASE"/>
    <property type="match status" value="1"/>
</dbReference>
<proteinExistence type="inferred from homology"/>
<dbReference type="PANTHER" id="PTHR46044">
    <property type="entry name" value="NITRILASE"/>
    <property type="match status" value="1"/>
</dbReference>
<comment type="caution">
    <text evidence="4">The sequence shown here is derived from an EMBL/GenBank/DDBJ whole genome shotgun (WGS) entry which is preliminary data.</text>
</comment>
<reference evidence="4" key="1">
    <citation type="submission" date="2020-04" db="EMBL/GenBank/DDBJ databases">
        <title>Analysis of mating type loci in Filobasidium floriforme.</title>
        <authorList>
            <person name="Nowrousian M."/>
        </authorList>
    </citation>
    <scope>NUCLEOTIDE SEQUENCE</scope>
    <source>
        <strain evidence="4">CBS 6242</strain>
    </source>
</reference>
<dbReference type="EMBL" id="JABELV010000027">
    <property type="protein sequence ID" value="KAG7562692.1"/>
    <property type="molecule type" value="Genomic_DNA"/>
</dbReference>
<sequence length="239" mass="26107">MSPTNTIRASVVQACTVRYDLDATLEKMERLVKVAKERDGSGMVVFPEAFIGGYPKGQTFGCVIGERHSSGRQDYLDYHNAAITIPGPAITRIEKIARESGVLIVSGVIEKEKVGGSLFCTVVWVHPEGGLIGKRRKLMPTASERLVWAQGDASDVKLINTTLPSSSSSSQALNLNISATICWENYMPLFRQHLYDLGTQIYCAPTVDGREVWANTMVHIALEGRCFVLSANQMSPGSL</sequence>
<protein>
    <recommendedName>
        <fullName evidence="3">CN hydrolase domain-containing protein</fullName>
    </recommendedName>
</protein>
<dbReference type="PROSITE" id="PS00920">
    <property type="entry name" value="NITRIL_CHT_1"/>
    <property type="match status" value="1"/>
</dbReference>
<evidence type="ECO:0000256" key="1">
    <source>
        <dbReference type="ARBA" id="ARBA00008129"/>
    </source>
</evidence>
<gene>
    <name evidence="4" type="ORF">FFLO_01852</name>
</gene>
<dbReference type="GO" id="GO:0000257">
    <property type="term" value="F:nitrilase activity"/>
    <property type="evidence" value="ECO:0007669"/>
    <property type="project" value="UniProtKB-ARBA"/>
</dbReference>
<dbReference type="InterPro" id="IPR000132">
    <property type="entry name" value="Nitrilase/CN_hydratase_CS"/>
</dbReference>
<dbReference type="AlphaFoldDB" id="A0A8K0JPX6"/>
<name>A0A8K0JPX6_9TREE</name>
<feature type="active site" description="Proton acceptor" evidence="2">
    <location>
        <position position="48"/>
    </location>
</feature>